<dbReference type="EMBL" id="JAMKOV010000001">
    <property type="protein sequence ID" value="KAI8044387.1"/>
    <property type="molecule type" value="Genomic_DNA"/>
</dbReference>
<sequence length="61" mass="7344">MKQNPMTIFRHAQKMQAIYLVQKFSRLSKSQFLHILFTILYLARQILTLKENNMVKVFKKS</sequence>
<gene>
    <name evidence="1" type="ORF">M5D96_000545</name>
</gene>
<evidence type="ECO:0000313" key="1">
    <source>
        <dbReference type="EMBL" id="KAI8044387.1"/>
    </source>
</evidence>
<dbReference type="Proteomes" id="UP001059596">
    <property type="component" value="Chromosome 3R"/>
</dbReference>
<keyword evidence="2" id="KW-1185">Reference proteome</keyword>
<protein>
    <submittedName>
        <fullName evidence="1">Uncharacterized protein</fullName>
    </submittedName>
</protein>
<proteinExistence type="predicted"/>
<dbReference type="AlphaFoldDB" id="A0A9Q0BTR0"/>
<name>A0A9Q0BTR0_9MUSC</name>
<reference evidence="1" key="1">
    <citation type="journal article" date="2023" name="Genome Biol. Evol.">
        <title>Long-read-based Genome Assembly of Drosophila gunungcola Reveals Fewer Chemosensory Genes in Flower-breeding Species.</title>
        <authorList>
            <person name="Negi A."/>
            <person name="Liao B.Y."/>
            <person name="Yeh S.D."/>
        </authorList>
    </citation>
    <scope>NUCLEOTIDE SEQUENCE</scope>
    <source>
        <strain evidence="1">Sukarami</strain>
    </source>
</reference>
<evidence type="ECO:0000313" key="2">
    <source>
        <dbReference type="Proteomes" id="UP001059596"/>
    </source>
</evidence>
<organism evidence="1 2">
    <name type="scientific">Drosophila gunungcola</name>
    <name type="common">fruit fly</name>
    <dbReference type="NCBI Taxonomy" id="103775"/>
    <lineage>
        <taxon>Eukaryota</taxon>
        <taxon>Metazoa</taxon>
        <taxon>Ecdysozoa</taxon>
        <taxon>Arthropoda</taxon>
        <taxon>Hexapoda</taxon>
        <taxon>Insecta</taxon>
        <taxon>Pterygota</taxon>
        <taxon>Neoptera</taxon>
        <taxon>Endopterygota</taxon>
        <taxon>Diptera</taxon>
        <taxon>Brachycera</taxon>
        <taxon>Muscomorpha</taxon>
        <taxon>Ephydroidea</taxon>
        <taxon>Drosophilidae</taxon>
        <taxon>Drosophila</taxon>
        <taxon>Sophophora</taxon>
    </lineage>
</organism>
<accession>A0A9Q0BTR0</accession>
<comment type="caution">
    <text evidence="1">The sequence shown here is derived from an EMBL/GenBank/DDBJ whole genome shotgun (WGS) entry which is preliminary data.</text>
</comment>